<dbReference type="Gene3D" id="1.10.630.10">
    <property type="entry name" value="Cytochrome P450"/>
    <property type="match status" value="1"/>
</dbReference>
<dbReference type="PRINTS" id="PR00463">
    <property type="entry name" value="EP450I"/>
</dbReference>
<name>A0A0U5C529_ASPCI</name>
<dbReference type="GO" id="GO:0004497">
    <property type="term" value="F:monooxygenase activity"/>
    <property type="evidence" value="ECO:0007669"/>
    <property type="project" value="UniProtKB-KW"/>
</dbReference>
<keyword evidence="3 8" id="KW-0349">Heme</keyword>
<keyword evidence="12" id="KW-1185">Reference proteome</keyword>
<keyword evidence="5 9" id="KW-0560">Oxidoreductase</keyword>
<dbReference type="PANTHER" id="PTHR24305">
    <property type="entry name" value="CYTOCHROME P450"/>
    <property type="match status" value="1"/>
</dbReference>
<dbReference type="OrthoDB" id="3945418at2759"/>
<reference evidence="12" key="1">
    <citation type="journal article" date="2016" name="Genome Announc.">
        <title>Draft genome sequences of fungus Aspergillus calidoustus.</title>
        <authorList>
            <person name="Horn F."/>
            <person name="Linde J."/>
            <person name="Mattern D.J."/>
            <person name="Walther G."/>
            <person name="Guthke R."/>
            <person name="Scherlach K."/>
            <person name="Martin K."/>
            <person name="Brakhage A.A."/>
            <person name="Petzke L."/>
            <person name="Valiante V."/>
        </authorList>
    </citation>
    <scope>NUCLEOTIDE SEQUENCE [LARGE SCALE GENOMIC DNA]</scope>
    <source>
        <strain evidence="12">SF006504</strain>
    </source>
</reference>
<dbReference type="PRINTS" id="PR00385">
    <property type="entry name" value="P450"/>
</dbReference>
<evidence type="ECO:0008006" key="13">
    <source>
        <dbReference type="Google" id="ProtNLM"/>
    </source>
</evidence>
<dbReference type="STRING" id="454130.A0A0U5C529"/>
<evidence type="ECO:0000256" key="5">
    <source>
        <dbReference type="ARBA" id="ARBA00023002"/>
    </source>
</evidence>
<comment type="similarity">
    <text evidence="2 9">Belongs to the cytochrome P450 family.</text>
</comment>
<evidence type="ECO:0000313" key="12">
    <source>
        <dbReference type="Proteomes" id="UP000054771"/>
    </source>
</evidence>
<dbReference type="SUPFAM" id="SSF48264">
    <property type="entry name" value="Cytochrome P450"/>
    <property type="match status" value="1"/>
</dbReference>
<dbReference type="GO" id="GO:0016705">
    <property type="term" value="F:oxidoreductase activity, acting on paired donors, with incorporation or reduction of molecular oxygen"/>
    <property type="evidence" value="ECO:0007669"/>
    <property type="project" value="InterPro"/>
</dbReference>
<evidence type="ECO:0000256" key="3">
    <source>
        <dbReference type="ARBA" id="ARBA00022617"/>
    </source>
</evidence>
<evidence type="ECO:0000256" key="10">
    <source>
        <dbReference type="SAM" id="Phobius"/>
    </source>
</evidence>
<dbReference type="PANTHER" id="PTHR24305:SF157">
    <property type="entry name" value="N-ACETYLTRYPTOPHAN 6-HYDROXYLASE IVOC-RELATED"/>
    <property type="match status" value="1"/>
</dbReference>
<proteinExistence type="inferred from homology"/>
<keyword evidence="10" id="KW-0812">Transmembrane</keyword>
<protein>
    <recommendedName>
        <fullName evidence="13">Benzoate 4-monooxygenase cytochrome P450</fullName>
    </recommendedName>
</protein>
<evidence type="ECO:0000256" key="7">
    <source>
        <dbReference type="ARBA" id="ARBA00023033"/>
    </source>
</evidence>
<sequence length="509" mass="57287">MVPDAIPTFIAYGLGLYLAYFAINAIYRVTLHPLAHIPGPRLASTTYLYEWYHDIYHIGRLPWKLRELHEKYGPIIRITPDEVHIKDPDFAATLYSRSNGRTDKPDRAAEMFGPFPAAISTAPHDHHRLRRSALNPFFSRKSVAELVPAMAHAIDILCQSLQDACKTGELVNLKYIYASVTSDIIDGYCFARQPTKVLQRDFGQKFFDDIDSFLEVSLLNFHIPTIMRISFALPDSINKLLAPAMAAMLDFREDLSRQVDAIRHGRDKAYEGIGHRTVLHELLGSSLPPAELKTPRLRDEAFSLMVAGSGTTAYTLRSTTYHIASNPSIRARLHAELASAIPDPSQPPSLATLEKLPYLTAVINEGLRLSEPVTHRLPRILHDKPLAYGSYTLPPGTTISMTGSLTHQDGSIFPDPHTFDPGRWLVGSEEERKRLEWYLVPFSRGPRICLGMNLAMAELYLILAMVFRRFGFDTRRVRRERDVDVSFSFVIAAQARESPGLEVTVHSVE</sequence>
<keyword evidence="6 8" id="KW-0408">Iron</keyword>
<gene>
    <name evidence="11" type="ORF">ASPCAL04305</name>
</gene>
<dbReference type="InterPro" id="IPR017972">
    <property type="entry name" value="Cyt_P450_CS"/>
</dbReference>
<dbReference type="CDD" id="cd11062">
    <property type="entry name" value="CYP58-like"/>
    <property type="match status" value="1"/>
</dbReference>
<dbReference type="EMBL" id="CDMC01000003">
    <property type="protein sequence ID" value="CEL03148.1"/>
    <property type="molecule type" value="Genomic_DNA"/>
</dbReference>
<dbReference type="AlphaFoldDB" id="A0A0U5C529"/>
<dbReference type="InterPro" id="IPR002401">
    <property type="entry name" value="Cyt_P450_E_grp-I"/>
</dbReference>
<keyword evidence="7 9" id="KW-0503">Monooxygenase</keyword>
<dbReference type="GO" id="GO:0020037">
    <property type="term" value="F:heme binding"/>
    <property type="evidence" value="ECO:0007669"/>
    <property type="project" value="InterPro"/>
</dbReference>
<evidence type="ECO:0000256" key="9">
    <source>
        <dbReference type="RuleBase" id="RU000461"/>
    </source>
</evidence>
<dbReference type="PROSITE" id="PS00086">
    <property type="entry name" value="CYTOCHROME_P450"/>
    <property type="match status" value="1"/>
</dbReference>
<evidence type="ECO:0000313" key="11">
    <source>
        <dbReference type="EMBL" id="CEL03148.1"/>
    </source>
</evidence>
<evidence type="ECO:0000256" key="6">
    <source>
        <dbReference type="ARBA" id="ARBA00023004"/>
    </source>
</evidence>
<dbReference type="InterPro" id="IPR050121">
    <property type="entry name" value="Cytochrome_P450_monoxygenase"/>
</dbReference>
<dbReference type="Pfam" id="PF00067">
    <property type="entry name" value="p450"/>
    <property type="match status" value="1"/>
</dbReference>
<evidence type="ECO:0000256" key="4">
    <source>
        <dbReference type="ARBA" id="ARBA00022723"/>
    </source>
</evidence>
<keyword evidence="10" id="KW-0472">Membrane</keyword>
<dbReference type="GO" id="GO:0005506">
    <property type="term" value="F:iron ion binding"/>
    <property type="evidence" value="ECO:0007669"/>
    <property type="project" value="InterPro"/>
</dbReference>
<evidence type="ECO:0000256" key="8">
    <source>
        <dbReference type="PIRSR" id="PIRSR602401-1"/>
    </source>
</evidence>
<feature type="transmembrane region" description="Helical" evidence="10">
    <location>
        <begin position="450"/>
        <end position="471"/>
    </location>
</feature>
<dbReference type="Proteomes" id="UP000054771">
    <property type="component" value="Unassembled WGS sequence"/>
</dbReference>
<accession>A0A0U5C529</accession>
<organism evidence="11 12">
    <name type="scientific">Aspergillus calidoustus</name>
    <dbReference type="NCBI Taxonomy" id="454130"/>
    <lineage>
        <taxon>Eukaryota</taxon>
        <taxon>Fungi</taxon>
        <taxon>Dikarya</taxon>
        <taxon>Ascomycota</taxon>
        <taxon>Pezizomycotina</taxon>
        <taxon>Eurotiomycetes</taxon>
        <taxon>Eurotiomycetidae</taxon>
        <taxon>Eurotiales</taxon>
        <taxon>Aspergillaceae</taxon>
        <taxon>Aspergillus</taxon>
        <taxon>Aspergillus subgen. Nidulantes</taxon>
    </lineage>
</organism>
<evidence type="ECO:0000256" key="2">
    <source>
        <dbReference type="ARBA" id="ARBA00010617"/>
    </source>
</evidence>
<evidence type="ECO:0000256" key="1">
    <source>
        <dbReference type="ARBA" id="ARBA00001971"/>
    </source>
</evidence>
<keyword evidence="4 8" id="KW-0479">Metal-binding</keyword>
<feature type="binding site" description="axial binding residue" evidence="8">
    <location>
        <position position="449"/>
    </location>
    <ligand>
        <name>heme</name>
        <dbReference type="ChEBI" id="CHEBI:30413"/>
    </ligand>
    <ligandPart>
        <name>Fe</name>
        <dbReference type="ChEBI" id="CHEBI:18248"/>
    </ligandPart>
</feature>
<dbReference type="InterPro" id="IPR036396">
    <property type="entry name" value="Cyt_P450_sf"/>
</dbReference>
<dbReference type="InterPro" id="IPR001128">
    <property type="entry name" value="Cyt_P450"/>
</dbReference>
<dbReference type="OMA" id="IMNEYCF"/>
<keyword evidence="10" id="KW-1133">Transmembrane helix</keyword>
<comment type="cofactor">
    <cofactor evidence="1 8">
        <name>heme</name>
        <dbReference type="ChEBI" id="CHEBI:30413"/>
    </cofactor>
</comment>
<dbReference type="GO" id="GO:0044550">
    <property type="term" value="P:secondary metabolite biosynthetic process"/>
    <property type="evidence" value="ECO:0007669"/>
    <property type="project" value="UniProtKB-ARBA"/>
</dbReference>